<proteinExistence type="predicted"/>
<feature type="region of interest" description="Disordered" evidence="1">
    <location>
        <begin position="24"/>
        <end position="49"/>
    </location>
</feature>
<accession>A0ABW6CWQ4</accession>
<keyword evidence="2" id="KW-0732">Signal</keyword>
<feature type="compositionally biased region" description="Pro residues" evidence="1">
    <location>
        <begin position="35"/>
        <end position="49"/>
    </location>
</feature>
<evidence type="ECO:0000313" key="4">
    <source>
        <dbReference type="Proteomes" id="UP001598130"/>
    </source>
</evidence>
<evidence type="ECO:0000256" key="2">
    <source>
        <dbReference type="SAM" id="SignalP"/>
    </source>
</evidence>
<dbReference type="EMBL" id="JAOTJD010000020">
    <property type="protein sequence ID" value="MFD3264612.1"/>
    <property type="molecule type" value="Genomic_DNA"/>
</dbReference>
<dbReference type="PROSITE" id="PS51257">
    <property type="entry name" value="PROKAR_LIPOPROTEIN"/>
    <property type="match status" value="1"/>
</dbReference>
<feature type="signal peptide" evidence="2">
    <location>
        <begin position="1"/>
        <end position="20"/>
    </location>
</feature>
<comment type="caution">
    <text evidence="3">The sequence shown here is derived from an EMBL/GenBank/DDBJ whole genome shotgun (WGS) entry which is preliminary data.</text>
</comment>
<dbReference type="RefSeq" id="WP_377370213.1">
    <property type="nucleotide sequence ID" value="NZ_JAOTJD010000020.1"/>
</dbReference>
<name>A0ABW6CWQ4_9CAUL</name>
<reference evidence="3 4" key="1">
    <citation type="submission" date="2022-09" db="EMBL/GenBank/DDBJ databases">
        <title>New species of Phenylobacterium.</title>
        <authorList>
            <person name="Mieszkin S."/>
        </authorList>
    </citation>
    <scope>NUCLEOTIDE SEQUENCE [LARGE SCALE GENOMIC DNA]</scope>
    <source>
        <strain evidence="3 4">HK31-G</strain>
    </source>
</reference>
<keyword evidence="4" id="KW-1185">Reference proteome</keyword>
<protein>
    <submittedName>
        <fullName evidence="3">Uncharacterized protein</fullName>
    </submittedName>
</protein>
<evidence type="ECO:0000256" key="1">
    <source>
        <dbReference type="SAM" id="MobiDB-lite"/>
    </source>
</evidence>
<feature type="chain" id="PRO_5046952470" evidence="2">
    <location>
        <begin position="21"/>
        <end position="208"/>
    </location>
</feature>
<organism evidence="3 4">
    <name type="scientific">Phenylobacterium ferrooxidans</name>
    <dbReference type="NCBI Taxonomy" id="2982689"/>
    <lineage>
        <taxon>Bacteria</taxon>
        <taxon>Pseudomonadati</taxon>
        <taxon>Pseudomonadota</taxon>
        <taxon>Alphaproteobacteria</taxon>
        <taxon>Caulobacterales</taxon>
        <taxon>Caulobacteraceae</taxon>
        <taxon>Phenylobacterium</taxon>
    </lineage>
</organism>
<dbReference type="Proteomes" id="UP001598130">
    <property type="component" value="Unassembled WGS sequence"/>
</dbReference>
<sequence>MSKRLLSATAAILAATLALASCNKPTQEPSAPVSPGQPTPPVAPPGPVATPAPAARLTGFFHQPGLNLFGYYFPKAPVQFGNFKLRQLHLGSPEEFASYEKGQRISPNYAPVMLEFDDVTSPQRENELGQPYHEVSRRVLPTAYRITSEQLSFHGRDDVLGEVSFDGRIDAKALERVQAGGAEETVLDGALAAMGQKLSRAFVWFGGD</sequence>
<gene>
    <name evidence="3" type="ORF">OCL97_11660</name>
</gene>
<evidence type="ECO:0000313" key="3">
    <source>
        <dbReference type="EMBL" id="MFD3264612.1"/>
    </source>
</evidence>